<keyword evidence="1" id="KW-0812">Transmembrane</keyword>
<protein>
    <submittedName>
        <fullName evidence="2">Uncharacterized protein</fullName>
    </submittedName>
</protein>
<name>A0ABP6UFX8_9ACTN</name>
<evidence type="ECO:0000313" key="3">
    <source>
        <dbReference type="Proteomes" id="UP001501455"/>
    </source>
</evidence>
<reference evidence="3" key="1">
    <citation type="journal article" date="2019" name="Int. J. Syst. Evol. Microbiol.">
        <title>The Global Catalogue of Microorganisms (GCM) 10K type strain sequencing project: providing services to taxonomists for standard genome sequencing and annotation.</title>
        <authorList>
            <consortium name="The Broad Institute Genomics Platform"/>
            <consortium name="The Broad Institute Genome Sequencing Center for Infectious Disease"/>
            <person name="Wu L."/>
            <person name="Ma J."/>
        </authorList>
    </citation>
    <scope>NUCLEOTIDE SEQUENCE [LARGE SCALE GENOMIC DNA]</scope>
    <source>
        <strain evidence="3">JCM 4816</strain>
    </source>
</reference>
<accession>A0ABP6UFX8</accession>
<organism evidence="2 3">
    <name type="scientific">Streptomyces prasinosporus</name>
    <dbReference type="NCBI Taxonomy" id="68256"/>
    <lineage>
        <taxon>Bacteria</taxon>
        <taxon>Bacillati</taxon>
        <taxon>Actinomycetota</taxon>
        <taxon>Actinomycetes</taxon>
        <taxon>Kitasatosporales</taxon>
        <taxon>Streptomycetaceae</taxon>
        <taxon>Streptomyces</taxon>
        <taxon>Streptomyces albogriseolus group</taxon>
    </lineage>
</organism>
<sequence length="199" mass="21425">MRVRDTQVMDPGTAAILGGAVGALVTGTAALASAWLRARAVRQQTTAQRLQADQQREFEQARARREARSKAYADLIDLTQVVGTTVLEMIRSESYDEDGVRRVLDQLGELLSRSARVQFEGPVSLIASTHAIVQAVIACRKTLMAIAVLPGAPPGLRGEPRTALTRRCRADLKMRGGALDGFVKEARGVLGSELFPSSV</sequence>
<gene>
    <name evidence="2" type="ORF">GCM10019016_127160</name>
</gene>
<keyword evidence="1" id="KW-1133">Transmembrane helix</keyword>
<proteinExistence type="predicted"/>
<evidence type="ECO:0000313" key="2">
    <source>
        <dbReference type="EMBL" id="GAA3505603.1"/>
    </source>
</evidence>
<comment type="caution">
    <text evidence="2">The sequence shown here is derived from an EMBL/GenBank/DDBJ whole genome shotgun (WGS) entry which is preliminary data.</text>
</comment>
<dbReference type="Proteomes" id="UP001501455">
    <property type="component" value="Unassembled WGS sequence"/>
</dbReference>
<feature type="transmembrane region" description="Helical" evidence="1">
    <location>
        <begin position="12"/>
        <end position="36"/>
    </location>
</feature>
<dbReference type="EMBL" id="BAAAXF010000083">
    <property type="protein sequence ID" value="GAA3505603.1"/>
    <property type="molecule type" value="Genomic_DNA"/>
</dbReference>
<keyword evidence="3" id="KW-1185">Reference proteome</keyword>
<keyword evidence="1" id="KW-0472">Membrane</keyword>
<evidence type="ECO:0000256" key="1">
    <source>
        <dbReference type="SAM" id="Phobius"/>
    </source>
</evidence>